<organism evidence="3 4">
    <name type="scientific">Arsenicicoccus bolidensis</name>
    <dbReference type="NCBI Taxonomy" id="229480"/>
    <lineage>
        <taxon>Bacteria</taxon>
        <taxon>Bacillati</taxon>
        <taxon>Actinomycetota</taxon>
        <taxon>Actinomycetes</taxon>
        <taxon>Micrococcales</taxon>
        <taxon>Intrasporangiaceae</taxon>
        <taxon>Arsenicicoccus</taxon>
    </lineage>
</organism>
<protein>
    <submittedName>
        <fullName evidence="3">Ornithine aminomutase subunit alpha</fullName>
    </submittedName>
</protein>
<dbReference type="Proteomes" id="UP001521931">
    <property type="component" value="Unassembled WGS sequence"/>
</dbReference>
<sequence>MDTQPHQPDGSSGDTASGTPSGTGSDVAGGEIDRSTRQFEERRVALDALSDEQLKARFWELSHQMMEPVVELARTHTSPSIERSILLRMGIDSVSSHGVVDRIHDRGLLGKGAGHVVLKVAHQLGVDVRAAAAAIAADDTVLDGLFTPTSAAPTSAASTPATTTEGARQ</sequence>
<feature type="domain" description="D-Lysine 5,6-aminomutase alpha subunit" evidence="2">
    <location>
        <begin position="37"/>
        <end position="138"/>
    </location>
</feature>
<evidence type="ECO:0000256" key="1">
    <source>
        <dbReference type="SAM" id="MobiDB-lite"/>
    </source>
</evidence>
<dbReference type="RefSeq" id="WP_239263956.1">
    <property type="nucleotide sequence ID" value="NZ_JAKRCV010000023.1"/>
</dbReference>
<comment type="caution">
    <text evidence="3">The sequence shown here is derived from an EMBL/GenBank/DDBJ whole genome shotgun (WGS) entry which is preliminary data.</text>
</comment>
<evidence type="ECO:0000259" key="2">
    <source>
        <dbReference type="Pfam" id="PF16552"/>
    </source>
</evidence>
<dbReference type="SUPFAM" id="SSF51703">
    <property type="entry name" value="Cobalamin (vitamin B12)-dependent enzymes"/>
    <property type="match status" value="1"/>
</dbReference>
<feature type="compositionally biased region" description="Polar residues" evidence="1">
    <location>
        <begin position="1"/>
        <end position="24"/>
    </location>
</feature>
<dbReference type="Pfam" id="PF16552">
    <property type="entry name" value="OAM_alpha"/>
    <property type="match status" value="1"/>
</dbReference>
<gene>
    <name evidence="3" type="ORF">MHL29_08930</name>
</gene>
<dbReference type="EMBL" id="JAKRCV010000023">
    <property type="protein sequence ID" value="MCG7322009.1"/>
    <property type="molecule type" value="Genomic_DNA"/>
</dbReference>
<evidence type="ECO:0000313" key="3">
    <source>
        <dbReference type="EMBL" id="MCG7322009.1"/>
    </source>
</evidence>
<reference evidence="3 4" key="1">
    <citation type="submission" date="2022-02" db="EMBL/GenBank/DDBJ databases">
        <title>Uncovering new skin microbiome diversity through culturing and metagenomics.</title>
        <authorList>
            <person name="Conlan S."/>
            <person name="Deming C."/>
            <person name="Nisc Comparative Sequencing Program N."/>
            <person name="Segre J.A."/>
        </authorList>
    </citation>
    <scope>NUCLEOTIDE SEQUENCE [LARGE SCALE GENOMIC DNA]</scope>
    <source>
        <strain evidence="3 4">ACRQZ</strain>
    </source>
</reference>
<evidence type="ECO:0000313" key="4">
    <source>
        <dbReference type="Proteomes" id="UP001521931"/>
    </source>
</evidence>
<dbReference type="InterPro" id="IPR015130">
    <property type="entry name" value="Lys-AminoMut_A"/>
</dbReference>
<dbReference type="Gene3D" id="6.10.250.2220">
    <property type="match status" value="1"/>
</dbReference>
<keyword evidence="4" id="KW-1185">Reference proteome</keyword>
<dbReference type="InterPro" id="IPR016176">
    <property type="entry name" value="Cbl-dep_enz_cat"/>
</dbReference>
<name>A0ABS9Q2B2_9MICO</name>
<accession>A0ABS9Q2B2</accession>
<proteinExistence type="predicted"/>
<feature type="region of interest" description="Disordered" evidence="1">
    <location>
        <begin position="1"/>
        <end position="36"/>
    </location>
</feature>
<dbReference type="Gene3D" id="1.10.8.1000">
    <property type="entry name" value="Ornithine 4,5 aminomutase S component, alpha subunit-like"/>
    <property type="match status" value="1"/>
</dbReference>
<feature type="region of interest" description="Disordered" evidence="1">
    <location>
        <begin position="148"/>
        <end position="169"/>
    </location>
</feature>